<name>A0AAU9AP42_LYSEN</name>
<sequence length="135" mass="14487">MWVVAAVGVCGCSGGAQTTVSERFGLCAALPRGSTYTLTTRGPDYEMGRLALGSQAIEVYSGYQPDFPRRVAKTISQVSDGFRFADVDNSGGAQKVLLWRKRTPDDAPLLMMLEGRDVLSALPPLQTPDFVANCP</sequence>
<dbReference type="AlphaFoldDB" id="A0AAU9AP42"/>
<dbReference type="KEGG" id="lem:LEN_3935"/>
<dbReference type="Proteomes" id="UP000218824">
    <property type="component" value="Chromosome"/>
</dbReference>
<evidence type="ECO:0008006" key="3">
    <source>
        <dbReference type="Google" id="ProtNLM"/>
    </source>
</evidence>
<proteinExistence type="predicted"/>
<evidence type="ECO:0000313" key="2">
    <source>
        <dbReference type="Proteomes" id="UP000218824"/>
    </source>
</evidence>
<organism evidence="1 2">
    <name type="scientific">Lysobacter enzymogenes</name>
    <dbReference type="NCBI Taxonomy" id="69"/>
    <lineage>
        <taxon>Bacteria</taxon>
        <taxon>Pseudomonadati</taxon>
        <taxon>Pseudomonadota</taxon>
        <taxon>Gammaproteobacteria</taxon>
        <taxon>Lysobacterales</taxon>
        <taxon>Lysobacteraceae</taxon>
        <taxon>Lysobacter</taxon>
    </lineage>
</organism>
<accession>A0AAU9AP42</accession>
<reference evidence="1 2" key="1">
    <citation type="journal article" date="2017" name="DNA Res.">
        <title>Complete genome sequence and expression profile of the commercial lytic enzyme producer Lysobacter enzymogenes M497-1.</title>
        <authorList>
            <person name="Takami H."/>
            <person name="Toyoda A."/>
            <person name="Uchiyama I."/>
            <person name="Itoh T."/>
            <person name="Takaki Y."/>
            <person name="Arai W."/>
            <person name="Nishi S."/>
            <person name="Kawai M."/>
            <person name="Shinya K."/>
            <person name="Ikeda H."/>
        </authorList>
    </citation>
    <scope>NUCLEOTIDE SEQUENCE [LARGE SCALE GENOMIC DNA]</scope>
    <source>
        <strain evidence="1 2">M497-1</strain>
    </source>
</reference>
<evidence type="ECO:0000313" key="1">
    <source>
        <dbReference type="EMBL" id="BAV99422.1"/>
    </source>
</evidence>
<dbReference type="EMBL" id="AP014940">
    <property type="protein sequence ID" value="BAV99422.1"/>
    <property type="molecule type" value="Genomic_DNA"/>
</dbReference>
<gene>
    <name evidence="1" type="ORF">LEN_3935</name>
</gene>
<protein>
    <recommendedName>
        <fullName evidence="3">Lipoprotein</fullName>
    </recommendedName>
</protein>